<protein>
    <submittedName>
        <fullName evidence="2">DUF2007 domain-containing protein</fullName>
    </submittedName>
</protein>
<evidence type="ECO:0000313" key="2">
    <source>
        <dbReference type="EMBL" id="RIJ42860.1"/>
    </source>
</evidence>
<organism evidence="2 3">
    <name type="scientific">Pontibacter oryzae</name>
    <dbReference type="NCBI Taxonomy" id="2304593"/>
    <lineage>
        <taxon>Bacteria</taxon>
        <taxon>Pseudomonadati</taxon>
        <taxon>Bacteroidota</taxon>
        <taxon>Cytophagia</taxon>
        <taxon>Cytophagales</taxon>
        <taxon>Hymenobacteraceae</taxon>
        <taxon>Pontibacter</taxon>
    </lineage>
</organism>
<name>A0A399SH05_9BACT</name>
<sequence length="135" mass="15134">MAESLVTIATFNEPTEAHILKGRLEAEGILCFLGDEHIIGAYPLYAMAVGGIKLKVTENDVDEAKTILRRIWQGNTLFDYDTLDEMAPPEPEPAAAEAVLCPRCGSDQTKEKPYFLQAFFGPKYECRSCLHRWKP</sequence>
<dbReference type="Gene3D" id="3.30.70.790">
    <property type="entry name" value="UreE, C-terminal domain"/>
    <property type="match status" value="1"/>
</dbReference>
<comment type="caution">
    <text evidence="2">The sequence shown here is derived from an EMBL/GenBank/DDBJ whole genome shotgun (WGS) entry which is preliminary data.</text>
</comment>
<accession>A0A399SH05</accession>
<proteinExistence type="predicted"/>
<dbReference type="EMBL" id="QWGE01000001">
    <property type="protein sequence ID" value="RIJ42860.1"/>
    <property type="molecule type" value="Genomic_DNA"/>
</dbReference>
<dbReference type="Proteomes" id="UP000266005">
    <property type="component" value="Unassembled WGS sequence"/>
</dbReference>
<evidence type="ECO:0000259" key="1">
    <source>
        <dbReference type="Pfam" id="PF09413"/>
    </source>
</evidence>
<dbReference type="Pfam" id="PF09413">
    <property type="entry name" value="DUF2007"/>
    <property type="match status" value="1"/>
</dbReference>
<gene>
    <name evidence="2" type="ORF">D1627_03150</name>
</gene>
<dbReference type="SUPFAM" id="SSF54913">
    <property type="entry name" value="GlnB-like"/>
    <property type="match status" value="1"/>
</dbReference>
<dbReference type="AlphaFoldDB" id="A0A399SH05"/>
<keyword evidence="3" id="KW-1185">Reference proteome</keyword>
<dbReference type="RefSeq" id="WP_119430742.1">
    <property type="nucleotide sequence ID" value="NZ_QWGE01000001.1"/>
</dbReference>
<reference evidence="3" key="1">
    <citation type="submission" date="2018-08" db="EMBL/GenBank/DDBJ databases">
        <title>Mucilaginibacter sp. MYSH2.</title>
        <authorList>
            <person name="Seo T."/>
        </authorList>
    </citation>
    <scope>NUCLEOTIDE SEQUENCE [LARGE SCALE GENOMIC DNA]</scope>
    <source>
        <strain evidence="3">KIRAN</strain>
    </source>
</reference>
<dbReference type="InterPro" id="IPR018551">
    <property type="entry name" value="DUF2007"/>
</dbReference>
<dbReference type="InterPro" id="IPR011322">
    <property type="entry name" value="N-reg_PII-like_a/b"/>
</dbReference>
<evidence type="ECO:0000313" key="3">
    <source>
        <dbReference type="Proteomes" id="UP000266005"/>
    </source>
</evidence>
<dbReference type="OrthoDB" id="8480302at2"/>
<feature type="domain" description="DUF2007" evidence="1">
    <location>
        <begin position="6"/>
        <end position="70"/>
    </location>
</feature>